<proteinExistence type="predicted"/>
<name>A0A2P2KD96_RHIMU</name>
<reference evidence="1" key="1">
    <citation type="submission" date="2018-02" db="EMBL/GenBank/DDBJ databases">
        <title>Rhizophora mucronata_Transcriptome.</title>
        <authorList>
            <person name="Meera S.P."/>
            <person name="Sreeshan A."/>
            <person name="Augustine A."/>
        </authorList>
    </citation>
    <scope>NUCLEOTIDE SEQUENCE</scope>
    <source>
        <tissue evidence="1">Leaf</tissue>
    </source>
</reference>
<dbReference type="EMBL" id="GGEC01023232">
    <property type="protein sequence ID" value="MBX03716.1"/>
    <property type="molecule type" value="Transcribed_RNA"/>
</dbReference>
<protein>
    <submittedName>
        <fullName evidence="1">Uncharacterized protein</fullName>
    </submittedName>
</protein>
<organism evidence="1">
    <name type="scientific">Rhizophora mucronata</name>
    <name type="common">Asiatic mangrove</name>
    <dbReference type="NCBI Taxonomy" id="61149"/>
    <lineage>
        <taxon>Eukaryota</taxon>
        <taxon>Viridiplantae</taxon>
        <taxon>Streptophyta</taxon>
        <taxon>Embryophyta</taxon>
        <taxon>Tracheophyta</taxon>
        <taxon>Spermatophyta</taxon>
        <taxon>Magnoliopsida</taxon>
        <taxon>eudicotyledons</taxon>
        <taxon>Gunneridae</taxon>
        <taxon>Pentapetalae</taxon>
        <taxon>rosids</taxon>
        <taxon>fabids</taxon>
        <taxon>Malpighiales</taxon>
        <taxon>Rhizophoraceae</taxon>
        <taxon>Rhizophora</taxon>
    </lineage>
</organism>
<evidence type="ECO:0000313" key="1">
    <source>
        <dbReference type="EMBL" id="MBX03716.1"/>
    </source>
</evidence>
<dbReference type="AlphaFoldDB" id="A0A2P2KD96"/>
<sequence>MGTNVSWVNYNVVLFSLFLAC</sequence>
<accession>A0A2P2KD96</accession>